<reference evidence="1 2" key="1">
    <citation type="submission" date="2020-02" db="EMBL/GenBank/DDBJ databases">
        <authorList>
            <person name="Gao J."/>
            <person name="Sun J."/>
        </authorList>
    </citation>
    <scope>NUCLEOTIDE SEQUENCE [LARGE SCALE GENOMIC DNA]</scope>
    <source>
        <strain evidence="1 2">7124</strain>
    </source>
</reference>
<gene>
    <name evidence="1" type="ORF">G5B47_16430</name>
</gene>
<protein>
    <submittedName>
        <fullName evidence="1">Uncharacterized protein</fullName>
    </submittedName>
</protein>
<name>A0A6M1PLA7_9BACL</name>
<keyword evidence="2" id="KW-1185">Reference proteome</keyword>
<proteinExistence type="predicted"/>
<accession>A0A6M1PLA7</accession>
<dbReference type="EMBL" id="JAAKGU010000007">
    <property type="protein sequence ID" value="NGM84006.1"/>
    <property type="molecule type" value="Genomic_DNA"/>
</dbReference>
<comment type="caution">
    <text evidence="1">The sequence shown here is derived from an EMBL/GenBank/DDBJ whole genome shotgun (WGS) entry which is preliminary data.</text>
</comment>
<organism evidence="1 2">
    <name type="scientific">Paenibacillus apii</name>
    <dbReference type="NCBI Taxonomy" id="1850370"/>
    <lineage>
        <taxon>Bacteria</taxon>
        <taxon>Bacillati</taxon>
        <taxon>Bacillota</taxon>
        <taxon>Bacilli</taxon>
        <taxon>Bacillales</taxon>
        <taxon>Paenibacillaceae</taxon>
        <taxon>Paenibacillus</taxon>
    </lineage>
</organism>
<evidence type="ECO:0000313" key="1">
    <source>
        <dbReference type="EMBL" id="NGM84006.1"/>
    </source>
</evidence>
<dbReference type="AlphaFoldDB" id="A0A6M1PLA7"/>
<sequence length="66" mass="7555">MTGSERDPFLSLSLKAAEQASRCGSFRPDVEEEWVTDEPVSCLNCYFRRWTSDSYHCMASKIEITS</sequence>
<dbReference type="Proteomes" id="UP000480151">
    <property type="component" value="Unassembled WGS sequence"/>
</dbReference>
<dbReference type="RefSeq" id="WP_165100152.1">
    <property type="nucleotide sequence ID" value="NZ_JAAKGU010000007.1"/>
</dbReference>
<evidence type="ECO:0000313" key="2">
    <source>
        <dbReference type="Proteomes" id="UP000480151"/>
    </source>
</evidence>